<organism evidence="11 12">
    <name type="scientific">Embleya scabrispora</name>
    <dbReference type="NCBI Taxonomy" id="159449"/>
    <lineage>
        <taxon>Bacteria</taxon>
        <taxon>Bacillati</taxon>
        <taxon>Actinomycetota</taxon>
        <taxon>Actinomycetes</taxon>
        <taxon>Kitasatosporales</taxon>
        <taxon>Streptomycetaceae</taxon>
        <taxon>Embleya</taxon>
    </lineage>
</organism>
<dbReference type="GO" id="GO:0005886">
    <property type="term" value="C:plasma membrane"/>
    <property type="evidence" value="ECO:0007669"/>
    <property type="project" value="UniProtKB-SubCell"/>
</dbReference>
<comment type="similarity">
    <text evidence="9">Belongs to the SecE/SEC61-gamma family.</text>
</comment>
<evidence type="ECO:0000256" key="2">
    <source>
        <dbReference type="ARBA" id="ARBA00022448"/>
    </source>
</evidence>
<dbReference type="GO" id="GO:0043952">
    <property type="term" value="P:protein transport by the Sec complex"/>
    <property type="evidence" value="ECO:0007669"/>
    <property type="project" value="UniProtKB-UniRule"/>
</dbReference>
<evidence type="ECO:0000256" key="3">
    <source>
        <dbReference type="ARBA" id="ARBA00022475"/>
    </source>
</evidence>
<dbReference type="InterPro" id="IPR038379">
    <property type="entry name" value="SecE_sf"/>
</dbReference>
<feature type="compositionally biased region" description="Polar residues" evidence="10">
    <location>
        <begin position="1"/>
        <end position="12"/>
    </location>
</feature>
<keyword evidence="8 9" id="KW-0472">Membrane</keyword>
<dbReference type="InterPro" id="IPR001901">
    <property type="entry name" value="Translocase_SecE/Sec61-g"/>
</dbReference>
<reference evidence="11 12" key="1">
    <citation type="submission" date="2017-03" db="EMBL/GenBank/DDBJ databases">
        <title>Draft genome sequence of Streptomyces scabrisporus NF3, endophyte isolated from Amphipterygium adstringens.</title>
        <authorList>
            <person name="Vazquez M."/>
            <person name="Ceapa C.D."/>
            <person name="Rodriguez Luna D."/>
            <person name="Sanchez Esquivel S."/>
        </authorList>
    </citation>
    <scope>NUCLEOTIDE SEQUENCE [LARGE SCALE GENOMIC DNA]</scope>
    <source>
        <strain evidence="11 12">NF3</strain>
    </source>
</reference>
<dbReference type="GO" id="GO:0009306">
    <property type="term" value="P:protein secretion"/>
    <property type="evidence" value="ECO:0007669"/>
    <property type="project" value="UniProtKB-UniRule"/>
</dbReference>
<feature type="region of interest" description="Disordered" evidence="10">
    <location>
        <begin position="1"/>
        <end position="45"/>
    </location>
</feature>
<dbReference type="Gene3D" id="1.20.5.1030">
    <property type="entry name" value="Preprotein translocase secy subunit"/>
    <property type="match status" value="1"/>
</dbReference>
<keyword evidence="4 9" id="KW-0812">Transmembrane</keyword>
<proteinExistence type="inferred from homology"/>
<evidence type="ECO:0000256" key="5">
    <source>
        <dbReference type="ARBA" id="ARBA00022927"/>
    </source>
</evidence>
<keyword evidence="7 9" id="KW-0811">Translocation</keyword>
<dbReference type="GO" id="GO:0008320">
    <property type="term" value="F:protein transmembrane transporter activity"/>
    <property type="evidence" value="ECO:0007669"/>
    <property type="project" value="UniProtKB-UniRule"/>
</dbReference>
<dbReference type="InterPro" id="IPR005807">
    <property type="entry name" value="SecE_bac"/>
</dbReference>
<dbReference type="STRING" id="159449.B4N89_11310"/>
<evidence type="ECO:0000256" key="8">
    <source>
        <dbReference type="ARBA" id="ARBA00023136"/>
    </source>
</evidence>
<feature type="transmembrane region" description="Helical" evidence="9">
    <location>
        <begin position="74"/>
        <end position="95"/>
    </location>
</feature>
<dbReference type="NCBIfam" id="TIGR00964">
    <property type="entry name" value="secE_bact"/>
    <property type="match status" value="1"/>
</dbReference>
<name>A0A1T3P788_9ACTN</name>
<sequence>MTEAHGSTATPEHSSSDGHGSDDVPPGGRRANRPKGSSGKPEQKKKNLFARAALFYRQIIAELRKVVWPTRNELSTYTTVVIVFCLMIIGIVYGLDLAFAKAALAVFG</sequence>
<evidence type="ECO:0000256" key="10">
    <source>
        <dbReference type="SAM" id="MobiDB-lite"/>
    </source>
</evidence>
<protein>
    <recommendedName>
        <fullName evidence="9">Protein translocase subunit SecE</fullName>
    </recommendedName>
</protein>
<keyword evidence="3 9" id="KW-1003">Cell membrane</keyword>
<dbReference type="HAMAP" id="MF_00422">
    <property type="entry name" value="SecE"/>
    <property type="match status" value="1"/>
</dbReference>
<evidence type="ECO:0000256" key="6">
    <source>
        <dbReference type="ARBA" id="ARBA00022989"/>
    </source>
</evidence>
<keyword evidence="12" id="KW-1185">Reference proteome</keyword>
<comment type="caution">
    <text evidence="11">The sequence shown here is derived from an EMBL/GenBank/DDBJ whole genome shotgun (WGS) entry which is preliminary data.</text>
</comment>
<accession>A0A1T3P788</accession>
<evidence type="ECO:0000256" key="4">
    <source>
        <dbReference type="ARBA" id="ARBA00022692"/>
    </source>
</evidence>
<keyword evidence="2 9" id="KW-0813">Transport</keyword>
<evidence type="ECO:0000313" key="12">
    <source>
        <dbReference type="Proteomes" id="UP000190037"/>
    </source>
</evidence>
<dbReference type="PANTHER" id="PTHR33910:SF1">
    <property type="entry name" value="PROTEIN TRANSLOCASE SUBUNIT SECE"/>
    <property type="match status" value="1"/>
</dbReference>
<evidence type="ECO:0000256" key="1">
    <source>
        <dbReference type="ARBA" id="ARBA00004370"/>
    </source>
</evidence>
<dbReference type="Proteomes" id="UP000190037">
    <property type="component" value="Unassembled WGS sequence"/>
</dbReference>
<comment type="subcellular location">
    <subcellularLocation>
        <location evidence="9">Cell membrane</location>
        <topology evidence="9">Single-pass membrane protein</topology>
    </subcellularLocation>
    <subcellularLocation>
        <location evidence="1">Membrane</location>
    </subcellularLocation>
</comment>
<evidence type="ECO:0000256" key="7">
    <source>
        <dbReference type="ARBA" id="ARBA00023010"/>
    </source>
</evidence>
<dbReference type="EMBL" id="MWQN01000001">
    <property type="protein sequence ID" value="OPC84967.1"/>
    <property type="molecule type" value="Genomic_DNA"/>
</dbReference>
<comment type="function">
    <text evidence="9">Essential subunit of the Sec protein translocation channel SecYEG. Clamps together the 2 halves of SecY. May contact the channel plug during translocation.</text>
</comment>
<dbReference type="PROSITE" id="PS01067">
    <property type="entry name" value="SECE_SEC61G"/>
    <property type="match status" value="1"/>
</dbReference>
<evidence type="ECO:0000256" key="9">
    <source>
        <dbReference type="HAMAP-Rule" id="MF_00422"/>
    </source>
</evidence>
<dbReference type="GO" id="GO:0065002">
    <property type="term" value="P:intracellular protein transmembrane transport"/>
    <property type="evidence" value="ECO:0007669"/>
    <property type="project" value="UniProtKB-UniRule"/>
</dbReference>
<comment type="subunit">
    <text evidence="9">Component of the Sec protein translocase complex. Heterotrimer consisting of SecY, SecE and SecG subunits. The heterotrimers can form oligomers, although 1 heterotrimer is thought to be able to translocate proteins. Interacts with the ribosome. Interacts with SecDF, and other proteins may be involved. Interacts with SecA.</text>
</comment>
<gene>
    <name evidence="9" type="primary">secE</name>
    <name evidence="11" type="ORF">B4N89_11310</name>
</gene>
<dbReference type="RefSeq" id="WP_078979280.1">
    <property type="nucleotide sequence ID" value="NZ_MWQN01000001.1"/>
</dbReference>
<keyword evidence="6 9" id="KW-1133">Transmembrane helix</keyword>
<dbReference type="GO" id="GO:0006605">
    <property type="term" value="P:protein targeting"/>
    <property type="evidence" value="ECO:0007669"/>
    <property type="project" value="UniProtKB-UniRule"/>
</dbReference>
<keyword evidence="5 9" id="KW-0653">Protein transport</keyword>
<evidence type="ECO:0000313" key="11">
    <source>
        <dbReference type="EMBL" id="OPC84967.1"/>
    </source>
</evidence>
<dbReference type="AlphaFoldDB" id="A0A1T3P788"/>
<dbReference type="PANTHER" id="PTHR33910">
    <property type="entry name" value="PROTEIN TRANSLOCASE SUBUNIT SECE"/>
    <property type="match status" value="1"/>
</dbReference>
<dbReference type="Pfam" id="PF00584">
    <property type="entry name" value="SecE"/>
    <property type="match status" value="1"/>
</dbReference>